<evidence type="ECO:0000259" key="2">
    <source>
        <dbReference type="Pfam" id="PF14501"/>
    </source>
</evidence>
<feature type="transmembrane region" description="Helical" evidence="1">
    <location>
        <begin position="161"/>
        <end position="178"/>
    </location>
</feature>
<evidence type="ECO:0000256" key="1">
    <source>
        <dbReference type="SAM" id="Phobius"/>
    </source>
</evidence>
<feature type="transmembrane region" description="Helical" evidence="1">
    <location>
        <begin position="184"/>
        <end position="202"/>
    </location>
</feature>
<dbReference type="RefSeq" id="WP_137645402.1">
    <property type="nucleotide sequence ID" value="NZ_BAABRM010000025.1"/>
</dbReference>
<sequence>MPTFTPQLILLTGLATSLILGLAGREFLTWRVGLLWGTLLIGSGLLITGPLTPLTHSMPIMSALVPTLMINGWITGRLASLSWGVSLVTSMLVTALGSFLATLATNVSQLLTGTTPLALISLLTLLLSLLAGNALHRLVLKSWAVDYLQQTWLTRRDQTSLVALTLLTLGFAHAGLTWPAIDQVLLIVIAGCGWAGLLGWGLRHRSGRVSDARLLADVAQYNRLLSSRNQELHLFKHDYQNVLLSLAQYIENEDMTGLKAYFEREVVPNSQSLTHTTVPEQLRYLHAPAVNGLIYAKYVAAAEHQVQLQIELLETITLPNVNQLHVVRILGNLLDNAIDAAIPTNGLVRLAIERHQQTVVITVQNQLPPGGAIDLDRLSRQHVTTKPGHHGYGLSSIRQLTNHQLSVAYTVHQDTFTARLTIER</sequence>
<protein>
    <submittedName>
        <fullName evidence="3">Sensor histidine kinase</fullName>
        <ecNumber evidence="3">2.7.13.3</ecNumber>
    </submittedName>
</protein>
<keyword evidence="3" id="KW-0808">Transferase</keyword>
<feature type="transmembrane region" description="Helical" evidence="1">
    <location>
        <begin position="117"/>
        <end position="140"/>
    </location>
</feature>
<keyword evidence="3" id="KW-0418">Kinase</keyword>
<comment type="caution">
    <text evidence="3">The sequence shown here is derived from an EMBL/GenBank/DDBJ whole genome shotgun (WGS) entry which is preliminary data.</text>
</comment>
<dbReference type="Gene3D" id="3.30.565.10">
    <property type="entry name" value="Histidine kinase-like ATPase, C-terminal domain"/>
    <property type="match status" value="1"/>
</dbReference>
<name>A0ABV6K3K7_9LACO</name>
<feature type="transmembrane region" description="Helical" evidence="1">
    <location>
        <begin position="30"/>
        <end position="51"/>
    </location>
</feature>
<dbReference type="PANTHER" id="PTHR40448">
    <property type="entry name" value="TWO-COMPONENT SENSOR HISTIDINE KINASE"/>
    <property type="match status" value="1"/>
</dbReference>
<dbReference type="EC" id="2.7.13.3" evidence="3"/>
<reference evidence="3 4" key="1">
    <citation type="submission" date="2024-09" db="EMBL/GenBank/DDBJ databases">
        <authorList>
            <person name="Sun Q."/>
            <person name="Mori K."/>
        </authorList>
    </citation>
    <scope>NUCLEOTIDE SEQUENCE [LARGE SCALE GENOMIC DNA]</scope>
    <source>
        <strain evidence="3 4">TBRC 4575</strain>
    </source>
</reference>
<dbReference type="SUPFAM" id="SSF55874">
    <property type="entry name" value="ATPase domain of HSP90 chaperone/DNA topoisomerase II/histidine kinase"/>
    <property type="match status" value="1"/>
</dbReference>
<gene>
    <name evidence="3" type="ORF">ACFFGS_07990</name>
</gene>
<feature type="transmembrane region" description="Helical" evidence="1">
    <location>
        <begin position="6"/>
        <end position="23"/>
    </location>
</feature>
<dbReference type="InterPro" id="IPR036890">
    <property type="entry name" value="HATPase_C_sf"/>
</dbReference>
<dbReference type="Proteomes" id="UP001589855">
    <property type="component" value="Unassembled WGS sequence"/>
</dbReference>
<evidence type="ECO:0000313" key="4">
    <source>
        <dbReference type="Proteomes" id="UP001589855"/>
    </source>
</evidence>
<feature type="transmembrane region" description="Helical" evidence="1">
    <location>
        <begin position="57"/>
        <end position="74"/>
    </location>
</feature>
<evidence type="ECO:0000313" key="3">
    <source>
        <dbReference type="EMBL" id="MFC0424055.1"/>
    </source>
</evidence>
<dbReference type="Pfam" id="PF14501">
    <property type="entry name" value="HATPase_c_5"/>
    <property type="match status" value="1"/>
</dbReference>
<proteinExistence type="predicted"/>
<accession>A0ABV6K3K7</accession>
<dbReference type="PANTHER" id="PTHR40448:SF1">
    <property type="entry name" value="TWO-COMPONENT SENSOR HISTIDINE KINASE"/>
    <property type="match status" value="1"/>
</dbReference>
<dbReference type="InterPro" id="IPR032834">
    <property type="entry name" value="NatK-like_C"/>
</dbReference>
<keyword evidence="1" id="KW-1133">Transmembrane helix</keyword>
<dbReference type="GO" id="GO:0004673">
    <property type="term" value="F:protein histidine kinase activity"/>
    <property type="evidence" value="ECO:0007669"/>
    <property type="project" value="UniProtKB-EC"/>
</dbReference>
<keyword evidence="1" id="KW-0812">Transmembrane</keyword>
<feature type="domain" description="Sensor histidine kinase NatK-like C-terminal" evidence="2">
    <location>
        <begin position="323"/>
        <end position="422"/>
    </location>
</feature>
<feature type="transmembrane region" description="Helical" evidence="1">
    <location>
        <begin position="81"/>
        <end position="105"/>
    </location>
</feature>
<keyword evidence="4" id="KW-1185">Reference proteome</keyword>
<organism evidence="3 4">
    <name type="scientific">Lactiplantibacillus plajomi</name>
    <dbReference type="NCBI Taxonomy" id="1457217"/>
    <lineage>
        <taxon>Bacteria</taxon>
        <taxon>Bacillati</taxon>
        <taxon>Bacillota</taxon>
        <taxon>Bacilli</taxon>
        <taxon>Lactobacillales</taxon>
        <taxon>Lactobacillaceae</taxon>
        <taxon>Lactiplantibacillus</taxon>
    </lineage>
</organism>
<keyword evidence="1" id="KW-0472">Membrane</keyword>
<dbReference type="EMBL" id="JBHLUK010000065">
    <property type="protein sequence ID" value="MFC0424055.1"/>
    <property type="molecule type" value="Genomic_DNA"/>
</dbReference>